<evidence type="ECO:0000313" key="1">
    <source>
        <dbReference type="EMBL" id="MBF0967622.1"/>
    </source>
</evidence>
<protein>
    <submittedName>
        <fullName evidence="1">Uncharacterized protein</fullName>
    </submittedName>
</protein>
<dbReference type="Proteomes" id="UP000759246">
    <property type="component" value="Unassembled WGS sequence"/>
</dbReference>
<accession>A0A929RR40</accession>
<dbReference type="AlphaFoldDB" id="A0A929RR40"/>
<evidence type="ECO:0000313" key="2">
    <source>
        <dbReference type="Proteomes" id="UP000759246"/>
    </source>
</evidence>
<gene>
    <name evidence="1" type="ORF">HXK09_10940</name>
</gene>
<reference evidence="1" key="1">
    <citation type="submission" date="2020-04" db="EMBL/GenBank/DDBJ databases">
        <title>Deep metagenomics examines the oral microbiome during advanced dental caries in children, revealing novel taxa and co-occurrences with host molecules.</title>
        <authorList>
            <person name="Baker J.L."/>
            <person name="Morton J.T."/>
            <person name="Dinis M."/>
            <person name="Alvarez R."/>
            <person name="Tran N.C."/>
            <person name="Knight R."/>
            <person name="Edlund A."/>
        </authorList>
    </citation>
    <scope>NUCLEOTIDE SEQUENCE</scope>
    <source>
        <strain evidence="1">JCVI_30_bin.13</strain>
    </source>
</reference>
<organism evidence="1 2">
    <name type="scientific">Actinomyces bouchesdurhonensis</name>
    <dbReference type="NCBI Taxonomy" id="1852361"/>
    <lineage>
        <taxon>Bacteria</taxon>
        <taxon>Bacillati</taxon>
        <taxon>Actinomycetota</taxon>
        <taxon>Actinomycetes</taxon>
        <taxon>Actinomycetales</taxon>
        <taxon>Actinomycetaceae</taxon>
        <taxon>Actinomyces</taxon>
    </lineage>
</organism>
<name>A0A929RR40_9ACTO</name>
<sequence length="253" mass="27755">MERPELVEHTLSFLIRRLHDAGIEATATVDPTTDQSALVLEDGGLLSVENLVNELAVSAPATHTERIERWVAFVIEFGRVTKTPITDPDELRGRVRTRILAPDLAANTHFSYTRPFPGGLALGLCLDFPSTVTTITDNELAQLPLSADELFHYGQINTDNEPIDESACAGPFTGIAGESLFIASKAAHVANLVATLHIDAPHGLFLSIPERSVLLYAPADPSSITQQYLRLLDYLRIDFMRRFQATPSHTLSK</sequence>
<comment type="caution">
    <text evidence="1">The sequence shown here is derived from an EMBL/GenBank/DDBJ whole genome shotgun (WGS) entry which is preliminary data.</text>
</comment>
<dbReference type="EMBL" id="JABZGF010000597">
    <property type="protein sequence ID" value="MBF0967622.1"/>
    <property type="molecule type" value="Genomic_DNA"/>
</dbReference>
<proteinExistence type="predicted"/>
<feature type="non-terminal residue" evidence="1">
    <location>
        <position position="253"/>
    </location>
</feature>